<evidence type="ECO:0000313" key="4">
    <source>
        <dbReference type="Proteomes" id="UP001174934"/>
    </source>
</evidence>
<dbReference type="AlphaFoldDB" id="A0AA39XAJ1"/>
<feature type="compositionally biased region" description="Polar residues" evidence="2">
    <location>
        <begin position="175"/>
        <end position="190"/>
    </location>
</feature>
<gene>
    <name evidence="3" type="ORF">B0T17DRAFT_194819</name>
</gene>
<feature type="region of interest" description="Disordered" evidence="2">
    <location>
        <begin position="467"/>
        <end position="621"/>
    </location>
</feature>
<feature type="compositionally biased region" description="Polar residues" evidence="2">
    <location>
        <begin position="560"/>
        <end position="573"/>
    </location>
</feature>
<feature type="compositionally biased region" description="Basic and acidic residues" evidence="2">
    <location>
        <begin position="218"/>
        <end position="235"/>
    </location>
</feature>
<dbReference type="PANTHER" id="PTHR42023">
    <property type="entry name" value="BHLH DOMAIN-CONTAINING PROTEIN"/>
    <property type="match status" value="1"/>
</dbReference>
<protein>
    <submittedName>
        <fullName evidence="3">Uncharacterized protein</fullName>
    </submittedName>
</protein>
<organism evidence="3 4">
    <name type="scientific">Bombardia bombarda</name>
    <dbReference type="NCBI Taxonomy" id="252184"/>
    <lineage>
        <taxon>Eukaryota</taxon>
        <taxon>Fungi</taxon>
        <taxon>Dikarya</taxon>
        <taxon>Ascomycota</taxon>
        <taxon>Pezizomycotina</taxon>
        <taxon>Sordariomycetes</taxon>
        <taxon>Sordariomycetidae</taxon>
        <taxon>Sordariales</taxon>
        <taxon>Lasiosphaeriaceae</taxon>
        <taxon>Bombardia</taxon>
    </lineage>
</organism>
<evidence type="ECO:0000256" key="1">
    <source>
        <dbReference type="SAM" id="Coils"/>
    </source>
</evidence>
<feature type="region of interest" description="Disordered" evidence="2">
    <location>
        <begin position="682"/>
        <end position="701"/>
    </location>
</feature>
<feature type="compositionally biased region" description="Low complexity" evidence="2">
    <location>
        <begin position="138"/>
        <end position="151"/>
    </location>
</feature>
<feature type="region of interest" description="Disordered" evidence="2">
    <location>
        <begin position="1"/>
        <end position="269"/>
    </location>
</feature>
<name>A0AA39XAJ1_9PEZI</name>
<feature type="compositionally biased region" description="Polar residues" evidence="2">
    <location>
        <begin position="416"/>
        <end position="431"/>
    </location>
</feature>
<feature type="compositionally biased region" description="Low complexity" evidence="2">
    <location>
        <begin position="89"/>
        <end position="114"/>
    </location>
</feature>
<feature type="compositionally biased region" description="Polar residues" evidence="2">
    <location>
        <begin position="682"/>
        <end position="694"/>
    </location>
</feature>
<feature type="compositionally biased region" description="Polar residues" evidence="2">
    <location>
        <begin position="476"/>
        <end position="491"/>
    </location>
</feature>
<sequence>MATMWDRLKTGPPKQHLGGRFDDDGMLGGGLRSMTNNQLGTRGYSYSIKGGPPPSRPPREFFEAQQHDTAPAVQEPPSRNPNRISVRASNFRSQSSAYSQSNSTSQYSSAARSRNNYSHYPANLASRQSHRYGGGSDGISPPSSPEPDSAGYGYDLNDDVSPIEEEMPDIPQYDLASSSRNNRRVSQTVHVQPETRQPPPQQIQPKTNIPMMRRERRKQQSDAVARDTQSRERLPAHQYQQPRGSANQEPRWDALTGERTSSPRGWPSQVKPAEFAHGLGISTRAASPPQKSPPVTSSFGDRVRRIAKKAGQVGRENETDPAAGAFTVSRPGWHGASGRTAIVDPVHDNPEVPPLRIPDKSGRRVISPVPAPAGPRLGPSGGGGVARRGQTPPISPRGAETAAGSDSRDMAGRVVPSSQQQPYPVTNSHPQDGQGYPSPPLSGALLPGGDAPAVAAQELARTAFTNTMNIPPPLSSPVSPTMNQNNHNPYDNATMIRRKPPPPAHANQHHYRHNDSISSVYSQPDGPPIVAATPPPHPHQPEAATRNTIAPDDPWVQPPSRFSITTYATSTAETPRESLDDFDHHDRPPVPELPRRLLTESSPQGQAPPPHQAESVMDRSRPKLNIVTDDRAHSSARNSPIIVSLKDQFVASPFSTVGDSQAARDRKAAATAQNPNIIRAQTATTTERPTSAASGMNKVLPLAPPETTAGEARDRVGVLNAQLLSLANRRLNINRSIKQMTELMPMDKLMNSDEVVRKREMEKHNIERLRQELSEVQREEYELGLKLHRAYKRLDKDAEWEPTTLWVRRVTS</sequence>
<keyword evidence="1" id="KW-0175">Coiled coil</keyword>
<evidence type="ECO:0000313" key="3">
    <source>
        <dbReference type="EMBL" id="KAK0629700.1"/>
    </source>
</evidence>
<dbReference type="EMBL" id="JAULSR010000002">
    <property type="protein sequence ID" value="KAK0629700.1"/>
    <property type="molecule type" value="Genomic_DNA"/>
</dbReference>
<accession>A0AA39XAJ1</accession>
<keyword evidence="4" id="KW-1185">Reference proteome</keyword>
<comment type="caution">
    <text evidence="3">The sequence shown here is derived from an EMBL/GenBank/DDBJ whole genome shotgun (WGS) entry which is preliminary data.</text>
</comment>
<feature type="compositionally biased region" description="Acidic residues" evidence="2">
    <location>
        <begin position="156"/>
        <end position="168"/>
    </location>
</feature>
<feature type="compositionally biased region" description="Basic and acidic residues" evidence="2">
    <location>
        <begin position="57"/>
        <end position="66"/>
    </location>
</feature>
<proteinExistence type="predicted"/>
<feature type="compositionally biased region" description="Basic and acidic residues" evidence="2">
    <location>
        <begin position="574"/>
        <end position="598"/>
    </location>
</feature>
<evidence type="ECO:0000256" key="2">
    <source>
        <dbReference type="SAM" id="MobiDB-lite"/>
    </source>
</evidence>
<feature type="coiled-coil region" evidence="1">
    <location>
        <begin position="752"/>
        <end position="786"/>
    </location>
</feature>
<dbReference type="PANTHER" id="PTHR42023:SF1">
    <property type="entry name" value="BHLH DOMAIN-CONTAINING PROTEIN"/>
    <property type="match status" value="1"/>
</dbReference>
<reference evidence="3" key="1">
    <citation type="submission" date="2023-06" db="EMBL/GenBank/DDBJ databases">
        <title>Genome-scale phylogeny and comparative genomics of the fungal order Sordariales.</title>
        <authorList>
            <consortium name="Lawrence Berkeley National Laboratory"/>
            <person name="Hensen N."/>
            <person name="Bonometti L."/>
            <person name="Westerberg I."/>
            <person name="Brannstrom I.O."/>
            <person name="Guillou S."/>
            <person name="Cros-Aarteil S."/>
            <person name="Calhoun S."/>
            <person name="Haridas S."/>
            <person name="Kuo A."/>
            <person name="Mondo S."/>
            <person name="Pangilinan J."/>
            <person name="Riley R."/>
            <person name="LaButti K."/>
            <person name="Andreopoulos B."/>
            <person name="Lipzen A."/>
            <person name="Chen C."/>
            <person name="Yanf M."/>
            <person name="Daum C."/>
            <person name="Ng V."/>
            <person name="Clum A."/>
            <person name="Steindorff A."/>
            <person name="Ohm R."/>
            <person name="Martin F."/>
            <person name="Silar P."/>
            <person name="Natvig D."/>
            <person name="Lalanne C."/>
            <person name="Gautier V."/>
            <person name="Ament-velasquez S.L."/>
            <person name="Kruys A."/>
            <person name="Hutchinson M.I."/>
            <person name="Powell A.J."/>
            <person name="Barry K."/>
            <person name="Miller A.N."/>
            <person name="Grigoriev I.V."/>
            <person name="Debuchy R."/>
            <person name="Gladieux P."/>
            <person name="Thoren M.H."/>
            <person name="Johannesson H."/>
        </authorList>
    </citation>
    <scope>NUCLEOTIDE SEQUENCE</scope>
    <source>
        <strain evidence="3">SMH3391-2</strain>
    </source>
</reference>
<dbReference type="Proteomes" id="UP001174934">
    <property type="component" value="Unassembled WGS sequence"/>
</dbReference>
<feature type="region of interest" description="Disordered" evidence="2">
    <location>
        <begin position="310"/>
        <end position="449"/>
    </location>
</feature>
<feature type="compositionally biased region" description="Polar residues" evidence="2">
    <location>
        <begin position="238"/>
        <end position="248"/>
    </location>
</feature>